<evidence type="ECO:0008006" key="4">
    <source>
        <dbReference type="Google" id="ProtNLM"/>
    </source>
</evidence>
<feature type="region of interest" description="Disordered" evidence="1">
    <location>
        <begin position="320"/>
        <end position="382"/>
    </location>
</feature>
<dbReference type="PANTHER" id="PTHR18839:SF0">
    <property type="entry name" value="MITOTIC INTERACTOR AND SUBSTRATE OF PLK1 ISOFORM X1-RELATED"/>
    <property type="match status" value="1"/>
</dbReference>
<dbReference type="Ensembl" id="ENSFHET00000030700.1">
    <property type="protein sequence ID" value="ENSFHEP00000021038.1"/>
    <property type="gene ID" value="ENSFHEG00000023023.1"/>
</dbReference>
<feature type="region of interest" description="Disordered" evidence="1">
    <location>
        <begin position="418"/>
        <end position="504"/>
    </location>
</feature>
<feature type="region of interest" description="Disordered" evidence="1">
    <location>
        <begin position="65"/>
        <end position="92"/>
    </location>
</feature>
<protein>
    <recommendedName>
        <fullName evidence="4">A-kinase anchor protein 2 C-terminal domain-containing protein</fullName>
    </recommendedName>
</protein>
<feature type="compositionally biased region" description="Basic and acidic residues" evidence="1">
    <location>
        <begin position="320"/>
        <end position="329"/>
    </location>
</feature>
<name>A0A3Q2Q3A4_FUNHE</name>
<feature type="compositionally biased region" description="Basic and acidic residues" evidence="1">
    <location>
        <begin position="443"/>
        <end position="455"/>
    </location>
</feature>
<reference evidence="2" key="2">
    <citation type="submission" date="2025-09" db="UniProtKB">
        <authorList>
            <consortium name="Ensembl"/>
        </authorList>
    </citation>
    <scope>IDENTIFICATION</scope>
</reference>
<feature type="compositionally biased region" description="Basic and acidic residues" evidence="1">
    <location>
        <begin position="344"/>
        <end position="353"/>
    </location>
</feature>
<organism evidence="2 3">
    <name type="scientific">Fundulus heteroclitus</name>
    <name type="common">Killifish</name>
    <name type="synonym">Mummichog</name>
    <dbReference type="NCBI Taxonomy" id="8078"/>
    <lineage>
        <taxon>Eukaryota</taxon>
        <taxon>Metazoa</taxon>
        <taxon>Chordata</taxon>
        <taxon>Craniata</taxon>
        <taxon>Vertebrata</taxon>
        <taxon>Euteleostomi</taxon>
        <taxon>Actinopterygii</taxon>
        <taxon>Neopterygii</taxon>
        <taxon>Teleostei</taxon>
        <taxon>Neoteleostei</taxon>
        <taxon>Acanthomorphata</taxon>
        <taxon>Ovalentaria</taxon>
        <taxon>Atherinomorphae</taxon>
        <taxon>Cyprinodontiformes</taxon>
        <taxon>Fundulidae</taxon>
        <taxon>Fundulus</taxon>
    </lineage>
</organism>
<sequence length="634" mass="71165">MDSSPRRWVLKPLSPLLQPSDLRTMAGPAPGLDRWDSGSLVVLQENGRSLNGLMEVQHVTVMEDGDSEDWHPSSPCSSSGSQSGFYSFVEDPTSPEAELNEAWMVSPQRQAQLAVLKKERGFKLQTYSSNKKPESLFSESNGDSLYRADPNNGMTLMDEDEEKQFRKMIIHSQAPKRSQTEAQTHGGAVEPKLSTDRLIEGLSLRFSPAAAADPPPAEPGTVVKEQIDFGAARQKFLQMEQDQRAVMLSPGRSPTAKLNLTAELDADVYVSRKVKIFGTTNGTDDTPLKPAEKDEAAFHRKVTVFQSEGRLSRESSVFDHLDSDHDSLSHEGVGGYTSNDSQLEEPHQDDWNKPRVFQETPIEREIRLTQEREEELRRSRGLKHSVGREEMVRIKTSSSRLSLTSDRTFEKNPVSFIIHSKIRKEEDPQEPERRGAPPQPDPQDEKRRTGDRLESDSGADDVFLSPCSSSSTPHVSVTPTTLHGPQGWRKSLASTGLQSRGQGTPDFIEKEIEESLKRELELRELRESMKKIRWKNTEEHGGCLLTLTNFLPVPFRSHGPVSLLEMIQTLLESVKDFTKWSHIPSAVDPLTSASFLSPLTPCLLFQVVESTRVARHKNQRALLWEAGLFWLNEQ</sequence>
<accession>A0A3Q2Q3A4</accession>
<dbReference type="InterPro" id="IPR042779">
    <property type="entry name" value="MISP/MISP3-like"/>
</dbReference>
<feature type="compositionally biased region" description="Basic and acidic residues" evidence="1">
    <location>
        <begin position="361"/>
        <end position="378"/>
    </location>
</feature>
<keyword evidence="3" id="KW-1185">Reference proteome</keyword>
<feature type="compositionally biased region" description="Low complexity" evidence="1">
    <location>
        <begin position="72"/>
        <end position="88"/>
    </location>
</feature>
<feature type="compositionally biased region" description="Low complexity" evidence="1">
    <location>
        <begin position="464"/>
        <end position="483"/>
    </location>
</feature>
<dbReference type="Proteomes" id="UP000265000">
    <property type="component" value="Unplaced"/>
</dbReference>
<feature type="compositionally biased region" description="Basic and acidic residues" evidence="1">
    <location>
        <begin position="423"/>
        <end position="435"/>
    </location>
</feature>
<evidence type="ECO:0000313" key="3">
    <source>
        <dbReference type="Proteomes" id="UP000265000"/>
    </source>
</evidence>
<proteinExistence type="predicted"/>
<reference evidence="2" key="1">
    <citation type="submission" date="2025-08" db="UniProtKB">
        <authorList>
            <consortium name="Ensembl"/>
        </authorList>
    </citation>
    <scope>IDENTIFICATION</scope>
</reference>
<feature type="compositionally biased region" description="Polar residues" evidence="1">
    <location>
        <begin position="492"/>
        <end position="502"/>
    </location>
</feature>
<dbReference type="GeneTree" id="ENSGT00940000167285"/>
<dbReference type="PANTHER" id="PTHR18839">
    <property type="entry name" value="MITOTIC INTERACTOR AND SUBSTRATE OF PLK1 MISP FAMILY MEMBER"/>
    <property type="match status" value="1"/>
</dbReference>
<evidence type="ECO:0000313" key="2">
    <source>
        <dbReference type="Ensembl" id="ENSFHEP00000021038.1"/>
    </source>
</evidence>
<dbReference type="AlphaFoldDB" id="A0A3Q2Q3A4"/>
<evidence type="ECO:0000256" key="1">
    <source>
        <dbReference type="SAM" id="MobiDB-lite"/>
    </source>
</evidence>